<dbReference type="SUPFAM" id="SSF57845">
    <property type="entry name" value="B-box zinc-binding domain"/>
    <property type="match status" value="1"/>
</dbReference>
<dbReference type="Gene3D" id="3.30.160.60">
    <property type="entry name" value="Classic Zinc Finger"/>
    <property type="match status" value="1"/>
</dbReference>
<proteinExistence type="predicted"/>
<evidence type="ECO:0000256" key="1">
    <source>
        <dbReference type="ARBA" id="ARBA00022771"/>
    </source>
</evidence>
<evidence type="ECO:0000256" key="3">
    <source>
        <dbReference type="PROSITE-ProRule" id="PRU00024"/>
    </source>
</evidence>
<feature type="domain" description="B box-type" evidence="4">
    <location>
        <begin position="41"/>
        <end position="91"/>
    </location>
</feature>
<sequence>MQITCPWCKEDFQEGKSGSDNQPWKAEEIDKQLLLEELSLWPERVCENHSEELKLYCVEDQTFICVVCRDIRAPLCQTLHTHTARDSPCPAEIRILLCQVLHRHTARDSPCPAEIRAPLCQALHRHTARDSLCPS</sequence>
<name>A0A8C4WBZ8_9SAUR</name>
<dbReference type="Pfam" id="PF00643">
    <property type="entry name" value="zf-B_box"/>
    <property type="match status" value="1"/>
</dbReference>
<protein>
    <recommendedName>
        <fullName evidence="4">B box-type domain-containing protein</fullName>
    </recommendedName>
</protein>
<dbReference type="Ensembl" id="ENSGEVT00005014418.1">
    <property type="protein sequence ID" value="ENSGEVP00005013760.1"/>
    <property type="gene ID" value="ENSGEVG00005009787.1"/>
</dbReference>
<dbReference type="InterPro" id="IPR000315">
    <property type="entry name" value="Znf_B-box"/>
</dbReference>
<keyword evidence="1 3" id="KW-0863">Zinc-finger</keyword>
<keyword evidence="1 3" id="KW-0479">Metal-binding</keyword>
<dbReference type="AlphaFoldDB" id="A0A8C4WBZ8"/>
<keyword evidence="2" id="KW-0862">Zinc</keyword>
<evidence type="ECO:0000313" key="5">
    <source>
        <dbReference type="Ensembl" id="ENSGEVP00005013760.1"/>
    </source>
</evidence>
<dbReference type="GeneTree" id="ENSGT01000000221389"/>
<reference evidence="5" key="1">
    <citation type="submission" date="2025-08" db="UniProtKB">
        <authorList>
            <consortium name="Ensembl"/>
        </authorList>
    </citation>
    <scope>IDENTIFICATION</scope>
</reference>
<dbReference type="Proteomes" id="UP000694390">
    <property type="component" value="Unassembled WGS sequence"/>
</dbReference>
<evidence type="ECO:0000256" key="2">
    <source>
        <dbReference type="ARBA" id="ARBA00022833"/>
    </source>
</evidence>
<dbReference type="PROSITE" id="PS50119">
    <property type="entry name" value="ZF_BBOX"/>
    <property type="match status" value="1"/>
</dbReference>
<reference evidence="5" key="2">
    <citation type="submission" date="2025-09" db="UniProtKB">
        <authorList>
            <consortium name="Ensembl"/>
        </authorList>
    </citation>
    <scope>IDENTIFICATION</scope>
</reference>
<dbReference type="GO" id="GO:0008270">
    <property type="term" value="F:zinc ion binding"/>
    <property type="evidence" value="ECO:0007669"/>
    <property type="project" value="UniProtKB-KW"/>
</dbReference>
<keyword evidence="6" id="KW-1185">Reference proteome</keyword>
<accession>A0A8C4WBZ8</accession>
<evidence type="ECO:0000313" key="6">
    <source>
        <dbReference type="Proteomes" id="UP000694390"/>
    </source>
</evidence>
<evidence type="ECO:0000259" key="4">
    <source>
        <dbReference type="PROSITE" id="PS50119"/>
    </source>
</evidence>
<dbReference type="OrthoDB" id="654191at2759"/>
<organism evidence="5 6">
    <name type="scientific">Gopherus evgoodei</name>
    <name type="common">Goodes thornscrub tortoise</name>
    <dbReference type="NCBI Taxonomy" id="1825980"/>
    <lineage>
        <taxon>Eukaryota</taxon>
        <taxon>Metazoa</taxon>
        <taxon>Chordata</taxon>
        <taxon>Craniata</taxon>
        <taxon>Vertebrata</taxon>
        <taxon>Euteleostomi</taxon>
        <taxon>Archelosauria</taxon>
        <taxon>Testudinata</taxon>
        <taxon>Testudines</taxon>
        <taxon>Cryptodira</taxon>
        <taxon>Durocryptodira</taxon>
        <taxon>Testudinoidea</taxon>
        <taxon>Testudinidae</taxon>
        <taxon>Gopherus</taxon>
    </lineage>
</organism>